<reference evidence="1 2" key="1">
    <citation type="submission" date="2022-03" db="EMBL/GenBank/DDBJ databases">
        <authorList>
            <person name="Macdonald S."/>
            <person name="Ahmed S."/>
            <person name="Newling K."/>
        </authorList>
    </citation>
    <scope>NUCLEOTIDE SEQUENCE [LARGE SCALE GENOMIC DNA]</scope>
</reference>
<keyword evidence="2" id="KW-1185">Reference proteome</keyword>
<evidence type="ECO:0000313" key="1">
    <source>
        <dbReference type="EMBL" id="CAH8385568.1"/>
    </source>
</evidence>
<evidence type="ECO:0000313" key="2">
    <source>
        <dbReference type="Proteomes" id="UP001642260"/>
    </source>
</evidence>
<dbReference type="AlphaFoldDB" id="A0ABC8LP60"/>
<gene>
    <name evidence="1" type="ORF">ERUC_LOCUS38051</name>
</gene>
<accession>A0ABC8LP60</accession>
<sequence>MKNSSHLSLRPVVFIDEIDSKEQRMLGICFTKGKLCRALLHLLLILGGGISCRDVTEIGGVSGIVKTQIGKLNLLASRTKV</sequence>
<comment type="caution">
    <text evidence="1">The sequence shown here is derived from an EMBL/GenBank/DDBJ whole genome shotgun (WGS) entry which is preliminary data.</text>
</comment>
<proteinExistence type="predicted"/>
<dbReference type="Proteomes" id="UP001642260">
    <property type="component" value="Unassembled WGS sequence"/>
</dbReference>
<organism evidence="1 2">
    <name type="scientific">Eruca vesicaria subsp. sativa</name>
    <name type="common">Garden rocket</name>
    <name type="synonym">Eruca sativa</name>
    <dbReference type="NCBI Taxonomy" id="29727"/>
    <lineage>
        <taxon>Eukaryota</taxon>
        <taxon>Viridiplantae</taxon>
        <taxon>Streptophyta</taxon>
        <taxon>Embryophyta</taxon>
        <taxon>Tracheophyta</taxon>
        <taxon>Spermatophyta</taxon>
        <taxon>Magnoliopsida</taxon>
        <taxon>eudicotyledons</taxon>
        <taxon>Gunneridae</taxon>
        <taxon>Pentapetalae</taxon>
        <taxon>rosids</taxon>
        <taxon>malvids</taxon>
        <taxon>Brassicales</taxon>
        <taxon>Brassicaceae</taxon>
        <taxon>Brassiceae</taxon>
        <taxon>Eruca</taxon>
    </lineage>
</organism>
<protein>
    <submittedName>
        <fullName evidence="1">Uncharacterized protein</fullName>
    </submittedName>
</protein>
<dbReference type="EMBL" id="CAKOAT010666265">
    <property type="protein sequence ID" value="CAH8385568.1"/>
    <property type="molecule type" value="Genomic_DNA"/>
</dbReference>
<name>A0ABC8LP60_ERUVS</name>